<evidence type="ECO:0000313" key="8">
    <source>
        <dbReference type="Ensembl" id="ENSCCRP00020042883.1"/>
    </source>
</evidence>
<evidence type="ECO:0000256" key="6">
    <source>
        <dbReference type="PROSITE-ProRule" id="PRU00125"/>
    </source>
</evidence>
<dbReference type="InterPro" id="IPR000900">
    <property type="entry name" value="Nebulin_repeat"/>
</dbReference>
<dbReference type="SMART" id="SM00227">
    <property type="entry name" value="NEBU"/>
    <property type="match status" value="39"/>
</dbReference>
<dbReference type="Gene3D" id="2.10.110.10">
    <property type="entry name" value="Cysteine Rich Protein"/>
    <property type="match status" value="1"/>
</dbReference>
<dbReference type="Proteomes" id="UP000694701">
    <property type="component" value="Unplaced"/>
</dbReference>
<dbReference type="GO" id="GO:0051015">
    <property type="term" value="F:actin filament binding"/>
    <property type="evidence" value="ECO:0007669"/>
    <property type="project" value="InterPro"/>
</dbReference>
<protein>
    <submittedName>
        <fullName evidence="8">Nebulin-related anchoring protein</fullName>
    </submittedName>
</protein>
<dbReference type="PRINTS" id="PR00510">
    <property type="entry name" value="NEBULIN"/>
</dbReference>
<dbReference type="GO" id="GO:0046872">
    <property type="term" value="F:metal ion binding"/>
    <property type="evidence" value="ECO:0007669"/>
    <property type="project" value="UniProtKB-KW"/>
</dbReference>
<keyword evidence="3 6" id="KW-0862">Zinc</keyword>
<dbReference type="FunFam" id="2.10.110.10:FF:000110">
    <property type="entry name" value="Nebulin related anchoring protein"/>
    <property type="match status" value="1"/>
</dbReference>
<evidence type="ECO:0000313" key="9">
    <source>
        <dbReference type="Proteomes" id="UP000694701"/>
    </source>
</evidence>
<name>A0A8C2EMZ5_CYPCA</name>
<dbReference type="GO" id="GO:0030018">
    <property type="term" value="C:Z disc"/>
    <property type="evidence" value="ECO:0007669"/>
    <property type="project" value="InterPro"/>
</dbReference>
<gene>
    <name evidence="8" type="primary">LOC109099099</name>
</gene>
<dbReference type="Ensembl" id="ENSCCRT00020046794.1">
    <property type="protein sequence ID" value="ENSCCRP00020042883.1"/>
    <property type="gene ID" value="ENSCCRG00020019083.1"/>
</dbReference>
<evidence type="ECO:0000256" key="5">
    <source>
        <dbReference type="ARBA" id="ARBA00023203"/>
    </source>
</evidence>
<dbReference type="SUPFAM" id="SSF57716">
    <property type="entry name" value="Glucocorticoid receptor-like (DNA-binding domain)"/>
    <property type="match status" value="1"/>
</dbReference>
<evidence type="ECO:0000256" key="2">
    <source>
        <dbReference type="ARBA" id="ARBA00022737"/>
    </source>
</evidence>
<dbReference type="PROSITE" id="PS00478">
    <property type="entry name" value="LIM_DOMAIN_1"/>
    <property type="match status" value="1"/>
</dbReference>
<evidence type="ECO:0000256" key="1">
    <source>
        <dbReference type="ARBA" id="ARBA00022723"/>
    </source>
</evidence>
<proteinExistence type="predicted"/>
<feature type="domain" description="LIM zinc-binding" evidence="7">
    <location>
        <begin position="4"/>
        <end position="64"/>
    </location>
</feature>
<keyword evidence="2" id="KW-0677">Repeat</keyword>
<keyword evidence="5" id="KW-0009">Actin-binding</keyword>
<keyword evidence="4 6" id="KW-0440">LIM domain</keyword>
<evidence type="ECO:0000256" key="4">
    <source>
        <dbReference type="ARBA" id="ARBA00023038"/>
    </source>
</evidence>
<dbReference type="InterPro" id="IPR013998">
    <property type="entry name" value="Nebulin-like"/>
</dbReference>
<sequence length="1615" mass="183767">MNVQKCARCGFVLYPAEKINLIGQNWHKACFHCEVCKMVLTANNFVSHQKRPYCKVHNPKNNTFTSVYETPVNINAKNSLSFLLFYLWERFMSSFHCDMRSKEIEHARKASQLASQVRSQNSTKNPSSLAVEYKRGHESRVTQFTSSADTPEMLHAKAGVSLASDVKYTEEYEQSKGKGSFPAMITPGYEMAKKANSLMASSVSVQMYKCPNVSAPALMPHAYTEKYEQEKGKGSFPAMITPGYQMAKKAHDIASDVSITASSLLKWSVILDVEYKKDHETTKGHSINYCETPQFKNVSKIAKYTSDNKYKEKYTNHMKGHYEGGGIDKKTMHAMNVRKLASDIAYKSEYEQDKHVQSEYNYPATITPSYQSQKKLEPLKDKNYRQHIDKLKFSQVTDTPEIVQARINAHQLSNLNYKANYEKTKTQYTSSQDTPEFKKAKANAELTSDIKYKENWEKNKSKGCDFGLDTLTLKAAKASRDLASDIKYKEAFTKNKDKAIGMDVSDSKTLHSLQVAKLSSEVAYKKNSKETQSKCHLPLDMVNLSHAKKAQALASDLDYRKKLHDYTVLPDDMKVQQAKKAYQLQSENQYRSDLTWMKGVGWEADGCLDVEQAKKAGEQFSEKKYRQKADSVKFTQVADTPSIIHAKKSQELQSGLAYKAGTEKTMHQYTISKDEPLFKQAKANAELLSGKTYKSSWEEQREKGFELGLDSLSILAAKTTRDLASYVKYKQEYEMTKGKMIGVKTVSDDSQMAHSTKATKLQSDLNYKKEYEDAKNKYSTSLDMLTLTHAKKAQQLATEKNYKTFLHKYTLLPTDMKVEWAKKAYGLQSDKKYRSDLNWMKGVGWETTGSLDVQQARKATDLASEKKYRQDVSALKFTSIEDTPEMVQAKISSKLVLDRLYREKGENEMHKYTLTGDIPEHVQAKINAMNISESCYKKSWRNIRDGGYKLRLDAIPFQAAKSSAEILSDQKYKAQFEKTKGKMIGLKGLEDDINIAHSVHATNIQSDLQYKKDSSKVHSQFHLPMDMLEVLHAKKAQSLISDQDYRLTLHKYTTLPDDLKVRAAKRAYELQSEKIYRSDLNYLRGAAWIATGALQIEGSKRATDLISEKKYRQQPYSFKHTSVTDSQDIVHAKSSNKITNERLYKEKGENFRHNYTMTAERPEITQAKINAANFSDIKYKESWHTLRAQGYKLTMKDIPFQAAKASTNIASDVQYKHSHVLEKGKHIGARSVQEDSHLTHCLEMGRLQSDQHYRKDAASFSGQYQLPLDMVNLVHAKKAQALASDQDYKTHIHSYTVLPDDIKVQWAKKAYDLQSQLYKSDLNFMKGVAWDSVGAPQMESAKKAGDLISDKKYRQHPDSLKFTQVADSPDIIHAKNSYMQCSERMYKSGDSDSMHKCTLPLDHPDFIRAKINAQQISDKVYKKSGEQVKSAGYDFRLDAIPFQTAKASREIASDFHYKEAFVKGKGQQVGLLSVEDDPKIRHSLAVGKLQSNNEYKKQFQETCSQFKIHGDQPEFLHAKKSQAQLSNLNYCQRLHDYTCDPNQLNVKHAKQAYQLQSDVNYKSDLNWIKGVGWTPPGSLKAEMARRAAELGLAEGVTTDEAIAKYQQLMVSHNST</sequence>
<dbReference type="Pfam" id="PF00880">
    <property type="entry name" value="Nebulin"/>
    <property type="match status" value="18"/>
</dbReference>
<dbReference type="InterPro" id="IPR001781">
    <property type="entry name" value="Znf_LIM"/>
</dbReference>
<dbReference type="InterPro" id="IPR055297">
    <property type="entry name" value="NEBU/NEBL"/>
</dbReference>
<dbReference type="GO" id="GO:0071691">
    <property type="term" value="P:cardiac muscle thin filament assembly"/>
    <property type="evidence" value="ECO:0007669"/>
    <property type="project" value="TreeGrafter"/>
</dbReference>
<dbReference type="SMART" id="SM00132">
    <property type="entry name" value="LIM"/>
    <property type="match status" value="1"/>
</dbReference>
<keyword evidence="1 6" id="KW-0479">Metal-binding</keyword>
<evidence type="ECO:0000259" key="7">
    <source>
        <dbReference type="PROSITE" id="PS50023"/>
    </source>
</evidence>
<reference evidence="8" key="1">
    <citation type="submission" date="2025-08" db="UniProtKB">
        <authorList>
            <consortium name="Ensembl"/>
        </authorList>
    </citation>
    <scope>IDENTIFICATION</scope>
</reference>
<dbReference type="CDD" id="cd09446">
    <property type="entry name" value="LIM_N_RAP"/>
    <property type="match status" value="1"/>
</dbReference>
<dbReference type="PANTHER" id="PTHR11039:SF39">
    <property type="entry name" value="NEBULIN-RELATED-ANCHORING PROTEIN"/>
    <property type="match status" value="1"/>
</dbReference>
<organism evidence="8 9">
    <name type="scientific">Cyprinus carpio</name>
    <name type="common">Common carp</name>
    <dbReference type="NCBI Taxonomy" id="7962"/>
    <lineage>
        <taxon>Eukaryota</taxon>
        <taxon>Metazoa</taxon>
        <taxon>Chordata</taxon>
        <taxon>Craniata</taxon>
        <taxon>Vertebrata</taxon>
        <taxon>Euteleostomi</taxon>
        <taxon>Actinopterygii</taxon>
        <taxon>Neopterygii</taxon>
        <taxon>Teleostei</taxon>
        <taxon>Ostariophysi</taxon>
        <taxon>Cypriniformes</taxon>
        <taxon>Cyprinidae</taxon>
        <taxon>Cyprininae</taxon>
        <taxon>Cyprinus</taxon>
    </lineage>
</organism>
<dbReference type="PANTHER" id="PTHR11039">
    <property type="entry name" value="NEBULIN"/>
    <property type="match status" value="1"/>
</dbReference>
<evidence type="ECO:0000256" key="3">
    <source>
        <dbReference type="ARBA" id="ARBA00022833"/>
    </source>
</evidence>
<dbReference type="PROSITE" id="PS51216">
    <property type="entry name" value="NEBULIN"/>
    <property type="match status" value="26"/>
</dbReference>
<dbReference type="PROSITE" id="PS50023">
    <property type="entry name" value="LIM_DOMAIN_2"/>
    <property type="match status" value="1"/>
</dbReference>
<accession>A0A8C2EMZ5</accession>
<dbReference type="Pfam" id="PF00412">
    <property type="entry name" value="LIM"/>
    <property type="match status" value="1"/>
</dbReference>